<name>A0ABS6VY07_9FLAO</name>
<feature type="transmembrane region" description="Helical" evidence="1">
    <location>
        <begin position="94"/>
        <end position="115"/>
    </location>
</feature>
<protein>
    <submittedName>
        <fullName evidence="2">DUF4271 domain-containing protein</fullName>
    </submittedName>
</protein>
<gene>
    <name evidence="2" type="ORF">KW502_01480</name>
</gene>
<feature type="transmembrane region" description="Helical" evidence="1">
    <location>
        <begin position="162"/>
        <end position="183"/>
    </location>
</feature>
<keyword evidence="1" id="KW-1133">Transmembrane helix</keyword>
<feature type="transmembrane region" description="Helical" evidence="1">
    <location>
        <begin position="58"/>
        <end position="82"/>
    </location>
</feature>
<reference evidence="2 3" key="1">
    <citation type="submission" date="2021-07" db="EMBL/GenBank/DDBJ databases">
        <title>Mesonia aestuariivivens sp. nov., isolated from a tidal flat.</title>
        <authorList>
            <person name="Kim Y.-O."/>
            <person name="Yoon J.-H."/>
        </authorList>
    </citation>
    <scope>NUCLEOTIDE SEQUENCE [LARGE SCALE GENOMIC DNA]</scope>
    <source>
        <strain evidence="2 3">JHPTF-M18</strain>
    </source>
</reference>
<proteinExistence type="predicted"/>
<accession>A0ABS6VY07</accession>
<evidence type="ECO:0000313" key="2">
    <source>
        <dbReference type="EMBL" id="MBW2960470.1"/>
    </source>
</evidence>
<evidence type="ECO:0000313" key="3">
    <source>
        <dbReference type="Proteomes" id="UP000719267"/>
    </source>
</evidence>
<keyword evidence="1" id="KW-0472">Membrane</keyword>
<dbReference type="Proteomes" id="UP000719267">
    <property type="component" value="Unassembled WGS sequence"/>
</dbReference>
<organism evidence="2 3">
    <name type="scientific">Mesonia aestuariivivens</name>
    <dbReference type="NCBI Taxonomy" id="2796128"/>
    <lineage>
        <taxon>Bacteria</taxon>
        <taxon>Pseudomonadati</taxon>
        <taxon>Bacteroidota</taxon>
        <taxon>Flavobacteriia</taxon>
        <taxon>Flavobacteriales</taxon>
        <taxon>Flavobacteriaceae</taxon>
        <taxon>Mesonia</taxon>
    </lineage>
</organism>
<dbReference type="InterPro" id="IPR025367">
    <property type="entry name" value="DUF4271"/>
</dbReference>
<feature type="transmembrane region" description="Helical" evidence="1">
    <location>
        <begin position="195"/>
        <end position="217"/>
    </location>
</feature>
<keyword evidence="3" id="KW-1185">Reference proteome</keyword>
<feature type="transmembrane region" description="Helical" evidence="1">
    <location>
        <begin position="137"/>
        <end position="156"/>
    </location>
</feature>
<dbReference type="EMBL" id="JAHWDF010000001">
    <property type="protein sequence ID" value="MBW2960470.1"/>
    <property type="molecule type" value="Genomic_DNA"/>
</dbReference>
<feature type="transmembrane region" description="Helical" evidence="1">
    <location>
        <begin position="13"/>
        <end position="32"/>
    </location>
</feature>
<keyword evidence="1" id="KW-0812">Transmembrane</keyword>
<comment type="caution">
    <text evidence="2">The sequence shown here is derived from an EMBL/GenBank/DDBJ whole genome shotgun (WGS) entry which is preliminary data.</text>
</comment>
<evidence type="ECO:0000256" key="1">
    <source>
        <dbReference type="SAM" id="Phobius"/>
    </source>
</evidence>
<dbReference type="Pfam" id="PF14093">
    <property type="entry name" value="DUF4271"/>
    <property type="match status" value="1"/>
</dbReference>
<sequence length="221" mass="26410">MEAITRSFSSNDWVSIVLFTILLLLTFSKIYFTEDFRDFFRIFISNKYFTSHKRTISVFNLFSFILFIGHSLVISLAIFYFLKLTPNTTITKNSYLLYIQILVGYNILIGVKYLIEKIIGEVFTIHRILDNYIFYKITYKNLLSFLMLPFLIMLIYKWQNSMIFAYIIFAIWGIANILILLKYYSKQQKLVLGNWFYFILYLCTLEIAPYFILYKVFTSAQ</sequence>